<sequence>MNIDLPAWLILYFVWNVVAFRLVELDKERAKRKTWRIRERTFFFAALFFGAAGVLTGMYVYRHKTLHATFVIGMPVMLVINFVCGYYIYIIILKKTACFVI</sequence>
<dbReference type="InterPro" id="IPR010718">
    <property type="entry name" value="DUF1294"/>
</dbReference>
<feature type="transmembrane region" description="Helical" evidence="1">
    <location>
        <begin position="6"/>
        <end position="23"/>
    </location>
</feature>
<evidence type="ECO:0000313" key="2">
    <source>
        <dbReference type="EMBL" id="CVK17467.1"/>
    </source>
</evidence>
<comment type="caution">
    <text evidence="2">The sequence shown here is derived from an EMBL/GenBank/DDBJ whole genome shotgun (WGS) entry which is preliminary data.</text>
</comment>
<keyword evidence="1" id="KW-0812">Transmembrane</keyword>
<protein>
    <recommendedName>
        <fullName evidence="4">DUF1294 domain-containing protein</fullName>
    </recommendedName>
</protein>
<accession>A0ABM9VXA7</accession>
<keyword evidence="1" id="KW-1133">Transmembrane helix</keyword>
<dbReference type="Proteomes" id="UP000245702">
    <property type="component" value="Unassembled WGS sequence"/>
</dbReference>
<reference evidence="2 3" key="1">
    <citation type="submission" date="2016-01" db="EMBL/GenBank/DDBJ databases">
        <authorList>
            <person name="Brown R."/>
        </authorList>
    </citation>
    <scope>NUCLEOTIDE SEQUENCE [LARGE SCALE GENOMIC DNA]</scope>
    <source>
        <strain evidence="2">Sporomusa sphaeroides DSM 2875</strain>
    </source>
</reference>
<dbReference type="Pfam" id="PF06961">
    <property type="entry name" value="DUF1294"/>
    <property type="match status" value="1"/>
</dbReference>
<dbReference type="EMBL" id="FCOW01000001">
    <property type="protein sequence ID" value="CVK17467.1"/>
    <property type="molecule type" value="Genomic_DNA"/>
</dbReference>
<dbReference type="RefSeq" id="WP_198930901.1">
    <property type="nucleotide sequence ID" value="NZ_CP146991.1"/>
</dbReference>
<feature type="transmembrane region" description="Helical" evidence="1">
    <location>
        <begin position="67"/>
        <end position="89"/>
    </location>
</feature>
<gene>
    <name evidence="2" type="ORF">SSPH_00099</name>
</gene>
<keyword evidence="1" id="KW-0472">Membrane</keyword>
<evidence type="ECO:0000313" key="3">
    <source>
        <dbReference type="Proteomes" id="UP000245702"/>
    </source>
</evidence>
<organism evidence="2 3">
    <name type="scientific">Sporomusa sphaeroides DSM 2875</name>
    <dbReference type="NCBI Taxonomy" id="1337886"/>
    <lineage>
        <taxon>Bacteria</taxon>
        <taxon>Bacillati</taxon>
        <taxon>Bacillota</taxon>
        <taxon>Negativicutes</taxon>
        <taxon>Selenomonadales</taxon>
        <taxon>Sporomusaceae</taxon>
        <taxon>Sporomusa</taxon>
    </lineage>
</organism>
<keyword evidence="3" id="KW-1185">Reference proteome</keyword>
<evidence type="ECO:0008006" key="4">
    <source>
        <dbReference type="Google" id="ProtNLM"/>
    </source>
</evidence>
<name>A0ABM9VXA7_9FIRM</name>
<evidence type="ECO:0000256" key="1">
    <source>
        <dbReference type="SAM" id="Phobius"/>
    </source>
</evidence>
<feature type="transmembrane region" description="Helical" evidence="1">
    <location>
        <begin position="43"/>
        <end position="61"/>
    </location>
</feature>
<proteinExistence type="predicted"/>